<accession>A0A157RF72</accession>
<dbReference type="GO" id="GO:0035999">
    <property type="term" value="P:tetrahydrofolate interconversion"/>
    <property type="evidence" value="ECO:0007669"/>
    <property type="project" value="TreeGrafter"/>
</dbReference>
<reference evidence="6 7" key="1">
    <citation type="submission" date="2016-04" db="EMBL/GenBank/DDBJ databases">
        <authorList>
            <consortium name="Pathogen Informatics"/>
        </authorList>
    </citation>
    <scope>NUCLEOTIDE SEQUENCE [LARGE SCALE GENOMIC DNA]</scope>
    <source>
        <strain evidence="6 7">H044680328</strain>
    </source>
</reference>
<dbReference type="NCBIfam" id="TIGR02727">
    <property type="entry name" value="MTHFS_bact"/>
    <property type="match status" value="1"/>
</dbReference>
<dbReference type="InterPro" id="IPR037171">
    <property type="entry name" value="NagB/RpiA_transferase-like"/>
</dbReference>
<dbReference type="Pfam" id="PF01812">
    <property type="entry name" value="5-FTHF_cyc-lig"/>
    <property type="match status" value="1"/>
</dbReference>
<dbReference type="EMBL" id="LT546645">
    <property type="protein sequence ID" value="SAI68678.1"/>
    <property type="molecule type" value="Genomic_DNA"/>
</dbReference>
<evidence type="ECO:0000256" key="1">
    <source>
        <dbReference type="ARBA" id="ARBA00010638"/>
    </source>
</evidence>
<dbReference type="GO" id="GO:0005524">
    <property type="term" value="F:ATP binding"/>
    <property type="evidence" value="ECO:0007669"/>
    <property type="project" value="UniProtKB-KW"/>
</dbReference>
<keyword evidence="5" id="KW-0460">Magnesium</keyword>
<evidence type="ECO:0000313" key="6">
    <source>
        <dbReference type="EMBL" id="SAI68678.1"/>
    </source>
</evidence>
<evidence type="ECO:0000256" key="5">
    <source>
        <dbReference type="RuleBase" id="RU361279"/>
    </source>
</evidence>
<comment type="cofactor">
    <cofactor evidence="5">
        <name>Mg(2+)</name>
        <dbReference type="ChEBI" id="CHEBI:18420"/>
    </cofactor>
</comment>
<feature type="binding site" evidence="4">
    <location>
        <begin position="146"/>
        <end position="154"/>
    </location>
    <ligand>
        <name>ATP</name>
        <dbReference type="ChEBI" id="CHEBI:30616"/>
    </ligand>
</feature>
<dbReference type="OrthoDB" id="9801938at2"/>
<comment type="similarity">
    <text evidence="1 5">Belongs to the 5-formyltetrahydrofolate cyclo-ligase family.</text>
</comment>
<comment type="catalytic activity">
    <reaction evidence="5">
        <text>(6S)-5-formyl-5,6,7,8-tetrahydrofolate + ATP = (6R)-5,10-methenyltetrahydrofolate + ADP + phosphate</text>
        <dbReference type="Rhea" id="RHEA:10488"/>
        <dbReference type="ChEBI" id="CHEBI:30616"/>
        <dbReference type="ChEBI" id="CHEBI:43474"/>
        <dbReference type="ChEBI" id="CHEBI:57455"/>
        <dbReference type="ChEBI" id="CHEBI:57457"/>
        <dbReference type="ChEBI" id="CHEBI:456216"/>
        <dbReference type="EC" id="6.3.3.2"/>
    </reaction>
</comment>
<keyword evidence="7" id="KW-1185">Reference proteome</keyword>
<evidence type="ECO:0000313" key="7">
    <source>
        <dbReference type="Proteomes" id="UP000076825"/>
    </source>
</evidence>
<dbReference type="eggNOG" id="COG0212">
    <property type="taxonomic scope" value="Bacteria"/>
</dbReference>
<dbReference type="PIRSF" id="PIRSF006806">
    <property type="entry name" value="FTHF_cligase"/>
    <property type="match status" value="1"/>
</dbReference>
<feature type="binding site" evidence="4">
    <location>
        <position position="71"/>
    </location>
    <ligand>
        <name>substrate</name>
    </ligand>
</feature>
<protein>
    <recommendedName>
        <fullName evidence="5">5-formyltetrahydrofolate cyclo-ligase</fullName>
        <ecNumber evidence="5">6.3.3.2</ecNumber>
    </recommendedName>
</protein>
<dbReference type="InterPro" id="IPR002698">
    <property type="entry name" value="FTHF_cligase"/>
</dbReference>
<dbReference type="Proteomes" id="UP000076825">
    <property type="component" value="Chromosome 1"/>
</dbReference>
<dbReference type="PANTHER" id="PTHR23407:SF1">
    <property type="entry name" value="5-FORMYLTETRAHYDROFOLATE CYCLO-LIGASE"/>
    <property type="match status" value="1"/>
</dbReference>
<keyword evidence="3 4" id="KW-0067">ATP-binding</keyword>
<organism evidence="6 7">
    <name type="scientific">Bordetella trematum</name>
    <dbReference type="NCBI Taxonomy" id="123899"/>
    <lineage>
        <taxon>Bacteria</taxon>
        <taxon>Pseudomonadati</taxon>
        <taxon>Pseudomonadota</taxon>
        <taxon>Betaproteobacteria</taxon>
        <taxon>Burkholderiales</taxon>
        <taxon>Alcaligenaceae</taxon>
        <taxon>Bordetella</taxon>
    </lineage>
</organism>
<keyword evidence="6" id="KW-0436">Ligase</keyword>
<sequence length="226" mass="24806">MQTRNTEENTAVALRARLRQERGELPLSQRSRGALLMRGRLFTWLNVARERAQAQGRRLQTIAAYWPMNDEPDLRPLLEQWVEEAGLTVCLPVVRERDAALVFRPWTPDTPMEPGAYGIEAPTGDTEVVPDVVLVPTLGYTPEADRLGYGGGYYDRTLAALNQAGHPYIAIGIAWEEGLLPEDYQPAPHDVQLAAVLTPAGWVPTAPLETGGAAAGSAKVFSHTLR</sequence>
<evidence type="ECO:0000256" key="3">
    <source>
        <dbReference type="ARBA" id="ARBA00022840"/>
    </source>
</evidence>
<dbReference type="InterPro" id="IPR024185">
    <property type="entry name" value="FTHF_cligase-like_sf"/>
</dbReference>
<dbReference type="EC" id="6.3.3.2" evidence="5"/>
<dbReference type="GO" id="GO:0046872">
    <property type="term" value="F:metal ion binding"/>
    <property type="evidence" value="ECO:0007669"/>
    <property type="project" value="UniProtKB-KW"/>
</dbReference>
<dbReference type="GO" id="GO:0009396">
    <property type="term" value="P:folic acid-containing compound biosynthetic process"/>
    <property type="evidence" value="ECO:0007669"/>
    <property type="project" value="TreeGrafter"/>
</dbReference>
<keyword evidence="5" id="KW-0479">Metal-binding</keyword>
<dbReference type="PATRIC" id="fig|123899.6.peg.1390"/>
<evidence type="ECO:0000256" key="2">
    <source>
        <dbReference type="ARBA" id="ARBA00022741"/>
    </source>
</evidence>
<dbReference type="SUPFAM" id="SSF100950">
    <property type="entry name" value="NagB/RpiA/CoA transferase-like"/>
    <property type="match status" value="1"/>
</dbReference>
<keyword evidence="2 4" id="KW-0547">Nucleotide-binding</keyword>
<dbReference type="GO" id="GO:0030272">
    <property type="term" value="F:5-formyltetrahydrofolate cyclo-ligase activity"/>
    <property type="evidence" value="ECO:0007669"/>
    <property type="project" value="UniProtKB-EC"/>
</dbReference>
<dbReference type="AlphaFoldDB" id="A0A157RF72"/>
<dbReference type="Gene3D" id="3.40.50.10420">
    <property type="entry name" value="NagB/RpiA/CoA transferase-like"/>
    <property type="match status" value="1"/>
</dbReference>
<gene>
    <name evidence="6" type="ORF">SAMEA3906487_01411</name>
</gene>
<proteinExistence type="inferred from homology"/>
<dbReference type="GeneID" id="56591299"/>
<dbReference type="RefSeq" id="WP_025514095.1">
    <property type="nucleotide sequence ID" value="NZ_CP016340.1"/>
</dbReference>
<dbReference type="KEGG" id="btrm:SAMEA390648701411"/>
<evidence type="ECO:0000256" key="4">
    <source>
        <dbReference type="PIRSR" id="PIRSR006806-1"/>
    </source>
</evidence>
<dbReference type="PANTHER" id="PTHR23407">
    <property type="entry name" value="ATPASE INHIBITOR/5-FORMYLTETRAHYDROFOLATE CYCLO-LIGASE"/>
    <property type="match status" value="1"/>
</dbReference>
<dbReference type="STRING" id="123899.SAMEA3906487_01411"/>
<name>A0A157RF72_9BORD</name>